<dbReference type="EMBL" id="JANBUP010003476">
    <property type="protein sequence ID" value="KAJ2796634.1"/>
    <property type="molecule type" value="Genomic_DNA"/>
</dbReference>
<proteinExistence type="predicted"/>
<evidence type="ECO:0000313" key="1">
    <source>
        <dbReference type="EMBL" id="KAJ2796634.1"/>
    </source>
</evidence>
<gene>
    <name evidence="1" type="ORF">H4S07_006168</name>
</gene>
<comment type="caution">
    <text evidence="1">The sequence shown here is derived from an EMBL/GenBank/DDBJ whole genome shotgun (WGS) entry which is preliminary data.</text>
</comment>
<sequence length="457" mass="50098">HGFVGEGYHSVKKLGPYTALLTLDTRTERQPAGIIDRHAYDAVFAELEARVPLTATNLIVVASNPVIFPRTKNFESILRSASSSGLTTIISYAVSARSRNDWVAKDRFGEPVMVAKLNDFWTSAQHKSERSFVVRTLQEFAKRRSCRVTFASGHVNCLSAAHFRTYTDAKYDPRKYPEQRGFVSDYRSMIQLTVSGLVQEPADSLTLRAYHFAGKSAPFDSVTEEKLYHTFNVDVNGLPPPNNNQKLLGRRSYGIIIEHDFDNDRQRPGLLSFFYVENEACSGTATPYIINIPPLRYPQLPGNSQLPLPPAVDVRPQMRPGVTYRGYTGPSAAAVAERAEGGEDDDGEQGVSDPYSYDLPEYDTQGKNPSPHPNTKDGGWPPVVAYVAGTGMPPPYSIAQPDGQVLPPRTDGTYSSSYEHTAAWVKGSASHTTGSESGAGPSQVAAAPPQHFQQSPQ</sequence>
<protein>
    <submittedName>
        <fullName evidence="1">Uncharacterized protein</fullName>
    </submittedName>
</protein>
<reference evidence="1" key="1">
    <citation type="submission" date="2022-07" db="EMBL/GenBank/DDBJ databases">
        <title>Phylogenomic reconstructions and comparative analyses of Kickxellomycotina fungi.</title>
        <authorList>
            <person name="Reynolds N.K."/>
            <person name="Stajich J.E."/>
            <person name="Barry K."/>
            <person name="Grigoriev I.V."/>
            <person name="Crous P."/>
            <person name="Smith M.E."/>
        </authorList>
    </citation>
    <scope>NUCLEOTIDE SEQUENCE</scope>
    <source>
        <strain evidence="1">CBS 102833</strain>
    </source>
</reference>
<accession>A0ACC1KXN1</accession>
<keyword evidence="2" id="KW-1185">Reference proteome</keyword>
<organism evidence="1 2">
    <name type="scientific">Coemansia furcata</name>
    <dbReference type="NCBI Taxonomy" id="417177"/>
    <lineage>
        <taxon>Eukaryota</taxon>
        <taxon>Fungi</taxon>
        <taxon>Fungi incertae sedis</taxon>
        <taxon>Zoopagomycota</taxon>
        <taxon>Kickxellomycotina</taxon>
        <taxon>Kickxellomycetes</taxon>
        <taxon>Kickxellales</taxon>
        <taxon>Kickxellaceae</taxon>
        <taxon>Coemansia</taxon>
    </lineage>
</organism>
<feature type="non-terminal residue" evidence="1">
    <location>
        <position position="1"/>
    </location>
</feature>
<dbReference type="Proteomes" id="UP001140096">
    <property type="component" value="Unassembled WGS sequence"/>
</dbReference>
<evidence type="ECO:0000313" key="2">
    <source>
        <dbReference type="Proteomes" id="UP001140096"/>
    </source>
</evidence>
<name>A0ACC1KXN1_9FUNG</name>
<feature type="non-terminal residue" evidence="1">
    <location>
        <position position="457"/>
    </location>
</feature>